<dbReference type="PANTHER" id="PTHR35889:SF3">
    <property type="entry name" value="F-BOX DOMAIN-CONTAINING PROTEIN"/>
    <property type="match status" value="1"/>
</dbReference>
<protein>
    <recommendedName>
        <fullName evidence="1">Cytochrome C Planctomycete-type domain-containing protein</fullName>
    </recommendedName>
</protein>
<dbReference type="Pfam" id="PF07635">
    <property type="entry name" value="PSCyt1"/>
    <property type="match status" value="1"/>
</dbReference>
<comment type="caution">
    <text evidence="2">The sequence shown here is derived from an EMBL/GenBank/DDBJ whole genome shotgun (WGS) entry which is preliminary data.</text>
</comment>
<dbReference type="RefSeq" id="WP_189567167.1">
    <property type="nucleotide sequence ID" value="NZ_BMXI01000002.1"/>
</dbReference>
<keyword evidence="3" id="KW-1185">Reference proteome</keyword>
<evidence type="ECO:0000313" key="3">
    <source>
        <dbReference type="Proteomes" id="UP000644507"/>
    </source>
</evidence>
<dbReference type="EMBL" id="BMXI01000002">
    <property type="protein sequence ID" value="GHC43380.1"/>
    <property type="molecule type" value="Genomic_DNA"/>
</dbReference>
<accession>A0A918TEZ0</accession>
<reference evidence="2" key="1">
    <citation type="journal article" date="2014" name="Int. J. Syst. Evol. Microbiol.">
        <title>Complete genome sequence of Corynebacterium casei LMG S-19264T (=DSM 44701T), isolated from a smear-ripened cheese.</title>
        <authorList>
            <consortium name="US DOE Joint Genome Institute (JGI-PGF)"/>
            <person name="Walter F."/>
            <person name="Albersmeier A."/>
            <person name="Kalinowski J."/>
            <person name="Ruckert C."/>
        </authorList>
    </citation>
    <scope>NUCLEOTIDE SEQUENCE</scope>
    <source>
        <strain evidence="2">KCTC 12988</strain>
    </source>
</reference>
<sequence length="146" mass="16014">MKAITSVFLASALLLASCGKDGDSETQLDGKPVLSARVQAETRSRIEFARHVKPILEERCVWCHDGSDKKMPYKLTNREEAFKNKRIVPGKPNQSLFYLAASGQHPTLKMPAVGIKIAPSDLEVLERWISAGAVWPEGAAGQLKGR</sequence>
<evidence type="ECO:0000259" key="1">
    <source>
        <dbReference type="Pfam" id="PF07635"/>
    </source>
</evidence>
<reference evidence="2" key="2">
    <citation type="submission" date="2020-09" db="EMBL/GenBank/DDBJ databases">
        <authorList>
            <person name="Sun Q."/>
            <person name="Kim S."/>
        </authorList>
    </citation>
    <scope>NUCLEOTIDE SEQUENCE</scope>
    <source>
        <strain evidence="2">KCTC 12988</strain>
    </source>
</reference>
<dbReference type="AlphaFoldDB" id="A0A918TEZ0"/>
<evidence type="ECO:0000313" key="2">
    <source>
        <dbReference type="EMBL" id="GHC43380.1"/>
    </source>
</evidence>
<dbReference type="InterPro" id="IPR011429">
    <property type="entry name" value="Cyt_c_Planctomycete-type"/>
</dbReference>
<dbReference type="PANTHER" id="PTHR35889">
    <property type="entry name" value="CYCLOINULO-OLIGOSACCHARIDE FRUCTANOTRANSFERASE-RELATED"/>
    <property type="match status" value="1"/>
</dbReference>
<proteinExistence type="predicted"/>
<name>A0A918TEZ0_9BACT</name>
<dbReference type="PROSITE" id="PS51257">
    <property type="entry name" value="PROKAR_LIPOPROTEIN"/>
    <property type="match status" value="1"/>
</dbReference>
<gene>
    <name evidence="2" type="ORF">GCM10007100_05640</name>
</gene>
<feature type="domain" description="Cytochrome C Planctomycete-type" evidence="1">
    <location>
        <begin position="60"/>
        <end position="111"/>
    </location>
</feature>
<organism evidence="2 3">
    <name type="scientific">Roseibacillus persicicus</name>
    <dbReference type="NCBI Taxonomy" id="454148"/>
    <lineage>
        <taxon>Bacteria</taxon>
        <taxon>Pseudomonadati</taxon>
        <taxon>Verrucomicrobiota</taxon>
        <taxon>Verrucomicrobiia</taxon>
        <taxon>Verrucomicrobiales</taxon>
        <taxon>Verrucomicrobiaceae</taxon>
        <taxon>Roseibacillus</taxon>
    </lineage>
</organism>
<dbReference type="Proteomes" id="UP000644507">
    <property type="component" value="Unassembled WGS sequence"/>
</dbReference>